<evidence type="ECO:0000313" key="9">
    <source>
        <dbReference type="Proteomes" id="UP000886523"/>
    </source>
</evidence>
<dbReference type="InterPro" id="IPR052443">
    <property type="entry name" value="E3_ubiq-ligase_RNF220-like"/>
</dbReference>
<feature type="region of interest" description="Disordered" evidence="6">
    <location>
        <begin position="303"/>
        <end position="343"/>
    </location>
</feature>
<sequence length="460" mass="50688">MNLERSLIPRILFTPMSSQRNVGSLPIHHRVQVQGAKKKQEFTQFRTWAHVAKRAVTKQCPVCDEWIPLRLLASHSQLELQRVDEMYLRIPSPAPEDPLYEIDPSSEQQAGPSTRRAAIRARQSITPKLRTAARTSAIGMRTTPSNAESTIRLLQRNRRARHTKTKELSRAVLEDLDGPTRGNNTNNAQGDGHTHLSTCPVCQTEITTGETLSEHVDRCLAEMAASEAFRNEMGAALDSGTGTGGLSTGDETYQFNGETRIRVTALAGFSGTGFSVRDRTAHDVDDELDIEGSDEEVFGNAQFTEGDILPLQPDDDIDIEDNDNGDDHGVSAPGPSTTSTIPSASIRGISLRDLVAAGKRRKRRTVTLTNPSVPLKRSGDTDELVRALERKIKVLESSSHPQVPLPHLHASSLSSPVCRICLESYTDPRYRWHAGTFSAIHLCPICKHISAASNLRRIYL</sequence>
<evidence type="ECO:0000256" key="4">
    <source>
        <dbReference type="ARBA" id="ARBA00022833"/>
    </source>
</evidence>
<dbReference type="PANTHER" id="PTHR13459:SF1">
    <property type="entry name" value="E3 UBIQUITIN-PROTEIN LIGASE RNF220 ISOFORM X1"/>
    <property type="match status" value="1"/>
</dbReference>
<evidence type="ECO:0000256" key="5">
    <source>
        <dbReference type="ARBA" id="ARBA00023204"/>
    </source>
</evidence>
<name>A0A9P6AGX6_9AGAM</name>
<evidence type="ECO:0000256" key="6">
    <source>
        <dbReference type="SAM" id="MobiDB-lite"/>
    </source>
</evidence>
<keyword evidence="9" id="KW-1185">Reference proteome</keyword>
<protein>
    <recommendedName>
        <fullName evidence="7">UBZ4-type domain-containing protein</fullName>
    </recommendedName>
</protein>
<dbReference type="InterPro" id="IPR006642">
    <property type="entry name" value="Rad18_UBZ4"/>
</dbReference>
<keyword evidence="4" id="KW-0862">Zinc</keyword>
<dbReference type="OrthoDB" id="6270329at2759"/>
<evidence type="ECO:0000259" key="7">
    <source>
        <dbReference type="SMART" id="SM00734"/>
    </source>
</evidence>
<dbReference type="AlphaFoldDB" id="A0A9P6AGX6"/>
<gene>
    <name evidence="8" type="ORF">BS47DRAFT_1354796</name>
</gene>
<dbReference type="Pfam" id="PF15926">
    <property type="entry name" value="RNF220"/>
    <property type="match status" value="1"/>
</dbReference>
<dbReference type="SMART" id="SM00734">
    <property type="entry name" value="ZnF_Rad18"/>
    <property type="match status" value="1"/>
</dbReference>
<reference evidence="8" key="1">
    <citation type="journal article" date="2020" name="Nat. Commun.">
        <title>Large-scale genome sequencing of mycorrhizal fungi provides insights into the early evolution of symbiotic traits.</title>
        <authorList>
            <person name="Miyauchi S."/>
            <person name="Kiss E."/>
            <person name="Kuo A."/>
            <person name="Drula E."/>
            <person name="Kohler A."/>
            <person name="Sanchez-Garcia M."/>
            <person name="Morin E."/>
            <person name="Andreopoulos B."/>
            <person name="Barry K.W."/>
            <person name="Bonito G."/>
            <person name="Buee M."/>
            <person name="Carver A."/>
            <person name="Chen C."/>
            <person name="Cichocki N."/>
            <person name="Clum A."/>
            <person name="Culley D."/>
            <person name="Crous P.W."/>
            <person name="Fauchery L."/>
            <person name="Girlanda M."/>
            <person name="Hayes R.D."/>
            <person name="Keri Z."/>
            <person name="LaButti K."/>
            <person name="Lipzen A."/>
            <person name="Lombard V."/>
            <person name="Magnuson J."/>
            <person name="Maillard F."/>
            <person name="Murat C."/>
            <person name="Nolan M."/>
            <person name="Ohm R.A."/>
            <person name="Pangilinan J."/>
            <person name="Pereira M.F."/>
            <person name="Perotto S."/>
            <person name="Peter M."/>
            <person name="Pfister S."/>
            <person name="Riley R."/>
            <person name="Sitrit Y."/>
            <person name="Stielow J.B."/>
            <person name="Szollosi G."/>
            <person name="Zifcakova L."/>
            <person name="Stursova M."/>
            <person name="Spatafora J.W."/>
            <person name="Tedersoo L."/>
            <person name="Vaario L.M."/>
            <person name="Yamada A."/>
            <person name="Yan M."/>
            <person name="Wang P."/>
            <person name="Xu J."/>
            <person name="Bruns T."/>
            <person name="Baldrian P."/>
            <person name="Vilgalys R."/>
            <person name="Dunand C."/>
            <person name="Henrissat B."/>
            <person name="Grigoriev I.V."/>
            <person name="Hibbett D."/>
            <person name="Nagy L.G."/>
            <person name="Martin F.M."/>
        </authorList>
    </citation>
    <scope>NUCLEOTIDE SEQUENCE</scope>
    <source>
        <strain evidence="8">UP504</strain>
    </source>
</reference>
<dbReference type="PANTHER" id="PTHR13459">
    <property type="entry name" value="E3 UBIQUITIN-PROTEIN LIGASE RNF220 ISOFORM X1"/>
    <property type="match status" value="1"/>
</dbReference>
<dbReference type="GO" id="GO:0003677">
    <property type="term" value="F:DNA binding"/>
    <property type="evidence" value="ECO:0007669"/>
    <property type="project" value="InterPro"/>
</dbReference>
<keyword evidence="5" id="KW-0234">DNA repair</keyword>
<dbReference type="GO" id="GO:0061630">
    <property type="term" value="F:ubiquitin protein ligase activity"/>
    <property type="evidence" value="ECO:0007669"/>
    <property type="project" value="TreeGrafter"/>
</dbReference>
<dbReference type="InterPro" id="IPR031824">
    <property type="entry name" value="RNF220_mid"/>
</dbReference>
<comment type="caution">
    <text evidence="8">The sequence shown here is derived from an EMBL/GenBank/DDBJ whole genome shotgun (WGS) entry which is preliminary data.</text>
</comment>
<feature type="domain" description="UBZ4-type" evidence="7">
    <location>
        <begin position="196"/>
        <end position="220"/>
    </location>
</feature>
<evidence type="ECO:0000256" key="2">
    <source>
        <dbReference type="ARBA" id="ARBA00022763"/>
    </source>
</evidence>
<keyword evidence="2" id="KW-0227">DNA damage</keyword>
<dbReference type="Proteomes" id="UP000886523">
    <property type="component" value="Unassembled WGS sequence"/>
</dbReference>
<keyword evidence="1" id="KW-0479">Metal-binding</keyword>
<proteinExistence type="predicted"/>
<evidence type="ECO:0000256" key="1">
    <source>
        <dbReference type="ARBA" id="ARBA00022723"/>
    </source>
</evidence>
<organism evidence="8 9">
    <name type="scientific">Hydnum rufescens UP504</name>
    <dbReference type="NCBI Taxonomy" id="1448309"/>
    <lineage>
        <taxon>Eukaryota</taxon>
        <taxon>Fungi</taxon>
        <taxon>Dikarya</taxon>
        <taxon>Basidiomycota</taxon>
        <taxon>Agaricomycotina</taxon>
        <taxon>Agaricomycetes</taxon>
        <taxon>Cantharellales</taxon>
        <taxon>Hydnaceae</taxon>
        <taxon>Hydnum</taxon>
    </lineage>
</organism>
<evidence type="ECO:0000256" key="3">
    <source>
        <dbReference type="ARBA" id="ARBA00022771"/>
    </source>
</evidence>
<accession>A0A9P6AGX6</accession>
<dbReference type="EMBL" id="MU129198">
    <property type="protein sequence ID" value="KAF9504736.1"/>
    <property type="molecule type" value="Genomic_DNA"/>
</dbReference>
<dbReference type="GO" id="GO:0016567">
    <property type="term" value="P:protein ubiquitination"/>
    <property type="evidence" value="ECO:0007669"/>
    <property type="project" value="TreeGrafter"/>
</dbReference>
<feature type="compositionally biased region" description="Acidic residues" evidence="6">
    <location>
        <begin position="313"/>
        <end position="324"/>
    </location>
</feature>
<dbReference type="GO" id="GO:0006281">
    <property type="term" value="P:DNA repair"/>
    <property type="evidence" value="ECO:0007669"/>
    <property type="project" value="UniProtKB-KW"/>
</dbReference>
<dbReference type="Gene3D" id="3.30.160.60">
    <property type="entry name" value="Classic Zinc Finger"/>
    <property type="match status" value="1"/>
</dbReference>
<feature type="compositionally biased region" description="Low complexity" evidence="6">
    <location>
        <begin position="331"/>
        <end position="343"/>
    </location>
</feature>
<dbReference type="GO" id="GO:0008270">
    <property type="term" value="F:zinc ion binding"/>
    <property type="evidence" value="ECO:0007669"/>
    <property type="project" value="UniProtKB-KW"/>
</dbReference>
<keyword evidence="3" id="KW-0863">Zinc-finger</keyword>
<evidence type="ECO:0000313" key="8">
    <source>
        <dbReference type="EMBL" id="KAF9504736.1"/>
    </source>
</evidence>